<dbReference type="Gene3D" id="3.10.290.10">
    <property type="entry name" value="RNA-binding S4 domain"/>
    <property type="match status" value="1"/>
</dbReference>
<dbReference type="PROSITE" id="PS50889">
    <property type="entry name" value="S4"/>
    <property type="match status" value="1"/>
</dbReference>
<sequence length="400" mass="48949">MKIKINFKFFKNKYLFDLWGNYISTHGLKFLKKKKMEVFYRKNAGSKGLNFRKTGFLKSLVKIKLGLKKDKKELSNSLKIRKKKLINLISLFSNFKQFDQFDLDFNISKYFLNKKKKKLVISRLRRNFFFKKKNKNNLTYNEYEKLFLKHFNYFYYNKSPWIIPIYYSFLNKYKINYSYNLSKQKFVLKNFYEKFKSFHFLKVFVKMDEENSNLIVKNWFKDLLLKRKKRKSKYAKQIRQLKFFRLFYGGLLYNQLYKLVRLTMKGKNDKGSFLSFLIRLESRLDIILYRSNLFFSISQIKLILNSKKILVNQRKVSFSHHFIKKNDIISIDKDYRILLYNNILNKIKKKRIIFNVPEYLEIDYSTMNIVYLSSLLNFKNVFNMIRGNLKILKDYFIDRI</sequence>
<dbReference type="SMART" id="SM00363">
    <property type="entry name" value="S4"/>
    <property type="match status" value="1"/>
</dbReference>
<evidence type="ECO:0000256" key="1">
    <source>
        <dbReference type="ARBA" id="ARBA00007465"/>
    </source>
</evidence>
<accession>A0A411K7K1</accession>
<name>A0A411K7K1_9EUKA</name>
<dbReference type="AlphaFoldDB" id="A0A411K7K1"/>
<keyword evidence="3 6" id="KW-0694">RNA-binding</keyword>
<dbReference type="GO" id="GO:0019843">
    <property type="term" value="F:rRNA binding"/>
    <property type="evidence" value="ECO:0007669"/>
    <property type="project" value="UniProtKB-KW"/>
</dbReference>
<dbReference type="GO" id="GO:1990904">
    <property type="term" value="C:ribonucleoprotein complex"/>
    <property type="evidence" value="ECO:0007669"/>
    <property type="project" value="UniProtKB-KW"/>
</dbReference>
<feature type="domain" description="RNA-binding S4" evidence="7">
    <location>
        <begin position="282"/>
        <end position="343"/>
    </location>
</feature>
<keyword evidence="8" id="KW-0496">Mitochondrion</keyword>
<dbReference type="Gene3D" id="1.10.1050.10">
    <property type="entry name" value="Ribosomal Protein S4 Delta 41, Chain A, domain 1"/>
    <property type="match status" value="1"/>
</dbReference>
<dbReference type="PROSITE" id="PS00632">
    <property type="entry name" value="RIBOSOMAL_S4"/>
    <property type="match status" value="1"/>
</dbReference>
<keyword evidence="4 8" id="KW-0689">Ribosomal protein</keyword>
<dbReference type="InterPro" id="IPR018079">
    <property type="entry name" value="Ribosomal_uS4_CS"/>
</dbReference>
<evidence type="ECO:0000256" key="4">
    <source>
        <dbReference type="ARBA" id="ARBA00022980"/>
    </source>
</evidence>
<evidence type="ECO:0000256" key="2">
    <source>
        <dbReference type="ARBA" id="ARBA00022730"/>
    </source>
</evidence>
<dbReference type="GO" id="GO:0005840">
    <property type="term" value="C:ribosome"/>
    <property type="evidence" value="ECO:0007669"/>
    <property type="project" value="UniProtKB-KW"/>
</dbReference>
<geneLocation type="mitochondrion" evidence="8"/>
<evidence type="ECO:0000256" key="3">
    <source>
        <dbReference type="ARBA" id="ARBA00022884"/>
    </source>
</evidence>
<evidence type="ECO:0000313" key="8">
    <source>
        <dbReference type="EMBL" id="QBC73416.1"/>
    </source>
</evidence>
<proteinExistence type="inferred from homology"/>
<evidence type="ECO:0000256" key="5">
    <source>
        <dbReference type="ARBA" id="ARBA00023274"/>
    </source>
</evidence>
<keyword evidence="2 6" id="KW-0699">rRNA-binding</keyword>
<dbReference type="InterPro" id="IPR002942">
    <property type="entry name" value="S4_RNA-bd"/>
</dbReference>
<dbReference type="CDD" id="cd00165">
    <property type="entry name" value="S4"/>
    <property type="match status" value="1"/>
</dbReference>
<keyword evidence="5" id="KW-0687">Ribonucleoprotein</keyword>
<dbReference type="Pfam" id="PF01479">
    <property type="entry name" value="S4"/>
    <property type="match status" value="1"/>
</dbReference>
<organism evidence="8">
    <name type="scientific">Paravannella minima</name>
    <dbReference type="NCBI Taxonomy" id="1443144"/>
    <lineage>
        <taxon>Eukaryota</taxon>
        <taxon>Amoebozoa</taxon>
        <taxon>Discosea</taxon>
        <taxon>Flabellinia</taxon>
        <taxon>Vannellidae</taxon>
        <taxon>Paravannella</taxon>
    </lineage>
</organism>
<dbReference type="GeneID" id="39114168"/>
<protein>
    <submittedName>
        <fullName evidence="8">Ribosomal protein S4</fullName>
    </submittedName>
</protein>
<gene>
    <name evidence="8" type="primary">rps4</name>
</gene>
<comment type="similarity">
    <text evidence="1">Belongs to the universal ribosomal protein uS4 family.</text>
</comment>
<dbReference type="RefSeq" id="YP_009557777.1">
    <property type="nucleotide sequence ID" value="NC_040955.1"/>
</dbReference>
<dbReference type="InterPro" id="IPR036986">
    <property type="entry name" value="S4_RNA-bd_sf"/>
</dbReference>
<reference evidence="8" key="1">
    <citation type="journal article" date="2019" name="Eur. J. Protist.">
        <title>The complete mitochondrial genome of Paravannella minima (Amoebozoa, Discosea, Vannellida).</title>
        <authorList>
            <person name="Bondarenko N."/>
            <person name="Glotova A."/>
            <person name="Nassonova E."/>
            <person name="Masharsky A."/>
            <person name="Polev D."/>
            <person name="Smirnov A."/>
        </authorList>
    </citation>
    <scope>NUCLEOTIDE SEQUENCE</scope>
</reference>
<evidence type="ECO:0000259" key="7">
    <source>
        <dbReference type="SMART" id="SM00363"/>
    </source>
</evidence>
<evidence type="ECO:0000256" key="6">
    <source>
        <dbReference type="PROSITE-ProRule" id="PRU00182"/>
    </source>
</evidence>
<dbReference type="SUPFAM" id="SSF55174">
    <property type="entry name" value="Alpha-L RNA-binding motif"/>
    <property type="match status" value="1"/>
</dbReference>
<dbReference type="EMBL" id="MH910097">
    <property type="protein sequence ID" value="QBC73416.1"/>
    <property type="molecule type" value="Genomic_DNA"/>
</dbReference>